<reference evidence="1" key="1">
    <citation type="journal article" date="2021" name="Genome Biol. Evol.">
        <title>The assembled and annotated genome of the fairy-ring fungus Marasmius oreades.</title>
        <authorList>
            <person name="Hiltunen M."/>
            <person name="Ament-Velasquez S.L."/>
            <person name="Johannesson H."/>
        </authorList>
    </citation>
    <scope>NUCLEOTIDE SEQUENCE</scope>
    <source>
        <strain evidence="1">03SP1</strain>
    </source>
</reference>
<name>A0A9P8AFQ7_9AGAR</name>
<evidence type="ECO:0000313" key="2">
    <source>
        <dbReference type="Proteomes" id="UP001049176"/>
    </source>
</evidence>
<proteinExistence type="predicted"/>
<evidence type="ECO:0000313" key="1">
    <source>
        <dbReference type="EMBL" id="KAG7100181.1"/>
    </source>
</evidence>
<dbReference type="GeneID" id="66071034"/>
<protein>
    <submittedName>
        <fullName evidence="1">Uncharacterized protein</fullName>
    </submittedName>
</protein>
<dbReference type="RefSeq" id="XP_043016651.1">
    <property type="nucleotide sequence ID" value="XM_043147937.1"/>
</dbReference>
<dbReference type="Proteomes" id="UP001049176">
    <property type="component" value="Chromosome 1"/>
</dbReference>
<organism evidence="1 2">
    <name type="scientific">Marasmius oreades</name>
    <name type="common">fairy-ring Marasmius</name>
    <dbReference type="NCBI Taxonomy" id="181124"/>
    <lineage>
        <taxon>Eukaryota</taxon>
        <taxon>Fungi</taxon>
        <taxon>Dikarya</taxon>
        <taxon>Basidiomycota</taxon>
        <taxon>Agaricomycotina</taxon>
        <taxon>Agaricomycetes</taxon>
        <taxon>Agaricomycetidae</taxon>
        <taxon>Agaricales</taxon>
        <taxon>Marasmiineae</taxon>
        <taxon>Marasmiaceae</taxon>
        <taxon>Marasmius</taxon>
    </lineage>
</organism>
<keyword evidence="2" id="KW-1185">Reference proteome</keyword>
<sequence>MAAHRQSHVGNGRGQQGGETTTTRYVEVCRLQQALIDGLKSATRKGEVFLMSLIGSALGGLARTRVIEDTELDPNNALAEDQEVAVLLCEAVYIFERDCAQTHSPDPVMTRIWNKTRGEDLAEIVIKSGLNYLVNPRSFGVRHLGQTPYRYFHSHLKEALSEKAKVRLQHGDIRAEAIAWQSGARA</sequence>
<dbReference type="KEGG" id="more:E1B28_001958"/>
<dbReference type="AlphaFoldDB" id="A0A9P8AFQ7"/>
<gene>
    <name evidence="1" type="ORF">E1B28_001958</name>
</gene>
<dbReference type="OrthoDB" id="3104141at2759"/>
<dbReference type="EMBL" id="CM032181">
    <property type="protein sequence ID" value="KAG7100181.1"/>
    <property type="molecule type" value="Genomic_DNA"/>
</dbReference>
<accession>A0A9P8AFQ7</accession>
<comment type="caution">
    <text evidence="1">The sequence shown here is derived from an EMBL/GenBank/DDBJ whole genome shotgun (WGS) entry which is preliminary data.</text>
</comment>